<evidence type="ECO:0000313" key="4">
    <source>
        <dbReference type="EMBL" id="MBE1490124.1"/>
    </source>
</evidence>
<dbReference type="PANTHER" id="PTHR30328:SF54">
    <property type="entry name" value="HTH-TYPE TRANSCRIPTIONAL REPRESSOR SCO4008"/>
    <property type="match status" value="1"/>
</dbReference>
<sequence length="193" mass="20837">MPYDSAATRARLMDAAFHEFAERGLAGARVDRIAAAAQANKQAIYAYFGSKDELFDAMLSDRLGMLFESVPFTADDLPGYAGALFDALHATPELMRLTRWRALERDDSLPGGVESHLTKARELRASMGLSDDATAIDVLEITIAISGAWTDIVPELKAVGDEDIAKRQRAHRAVVVAAVAALVDSLTSRTADN</sequence>
<dbReference type="AlphaFoldDB" id="A0A927R858"/>
<evidence type="ECO:0000256" key="1">
    <source>
        <dbReference type="ARBA" id="ARBA00023125"/>
    </source>
</evidence>
<dbReference type="PANTHER" id="PTHR30328">
    <property type="entry name" value="TRANSCRIPTIONAL REPRESSOR"/>
    <property type="match status" value="1"/>
</dbReference>
<keyword evidence="5" id="KW-1185">Reference proteome</keyword>
<dbReference type="Proteomes" id="UP000649753">
    <property type="component" value="Unassembled WGS sequence"/>
</dbReference>
<dbReference type="Gene3D" id="1.10.357.10">
    <property type="entry name" value="Tetracycline Repressor, domain 2"/>
    <property type="match status" value="1"/>
</dbReference>
<name>A0A927R858_9ACTN</name>
<dbReference type="EMBL" id="JADBEB010000001">
    <property type="protein sequence ID" value="MBE1490124.1"/>
    <property type="molecule type" value="Genomic_DNA"/>
</dbReference>
<dbReference type="InterPro" id="IPR001647">
    <property type="entry name" value="HTH_TetR"/>
</dbReference>
<dbReference type="SUPFAM" id="SSF48498">
    <property type="entry name" value="Tetracyclin repressor-like, C-terminal domain"/>
    <property type="match status" value="1"/>
</dbReference>
<feature type="domain" description="HTH tetR-type" evidence="3">
    <location>
        <begin position="6"/>
        <end position="66"/>
    </location>
</feature>
<protein>
    <submittedName>
        <fullName evidence="4">AcrR family transcriptional regulator</fullName>
    </submittedName>
</protein>
<dbReference type="Pfam" id="PF17926">
    <property type="entry name" value="TetR_C_21"/>
    <property type="match status" value="1"/>
</dbReference>
<dbReference type="SUPFAM" id="SSF46689">
    <property type="entry name" value="Homeodomain-like"/>
    <property type="match status" value="1"/>
</dbReference>
<evidence type="ECO:0000256" key="2">
    <source>
        <dbReference type="PROSITE-ProRule" id="PRU00335"/>
    </source>
</evidence>
<evidence type="ECO:0000259" key="3">
    <source>
        <dbReference type="PROSITE" id="PS50977"/>
    </source>
</evidence>
<keyword evidence="1 2" id="KW-0238">DNA-binding</keyword>
<gene>
    <name evidence="4" type="ORF">H4W31_005762</name>
</gene>
<reference evidence="4" key="1">
    <citation type="submission" date="2020-10" db="EMBL/GenBank/DDBJ databases">
        <title>Sequencing the genomes of 1000 actinobacteria strains.</title>
        <authorList>
            <person name="Klenk H.-P."/>
        </authorList>
    </citation>
    <scope>NUCLEOTIDE SEQUENCE</scope>
    <source>
        <strain evidence="4">DSM 46832</strain>
    </source>
</reference>
<dbReference type="PRINTS" id="PR00455">
    <property type="entry name" value="HTHTETR"/>
</dbReference>
<dbReference type="GO" id="GO:0006355">
    <property type="term" value="P:regulation of DNA-templated transcription"/>
    <property type="evidence" value="ECO:0007669"/>
    <property type="project" value="UniProtKB-ARBA"/>
</dbReference>
<proteinExistence type="predicted"/>
<dbReference type="InterPro" id="IPR009057">
    <property type="entry name" value="Homeodomain-like_sf"/>
</dbReference>
<dbReference type="RefSeq" id="WP_192769464.1">
    <property type="nucleotide sequence ID" value="NZ_JADBEB010000001.1"/>
</dbReference>
<dbReference type="Pfam" id="PF00440">
    <property type="entry name" value="TetR_N"/>
    <property type="match status" value="1"/>
</dbReference>
<accession>A0A927R858</accession>
<evidence type="ECO:0000313" key="5">
    <source>
        <dbReference type="Proteomes" id="UP000649753"/>
    </source>
</evidence>
<organism evidence="4 5">
    <name type="scientific">Plantactinospora soyae</name>
    <dbReference type="NCBI Taxonomy" id="1544732"/>
    <lineage>
        <taxon>Bacteria</taxon>
        <taxon>Bacillati</taxon>
        <taxon>Actinomycetota</taxon>
        <taxon>Actinomycetes</taxon>
        <taxon>Micromonosporales</taxon>
        <taxon>Micromonosporaceae</taxon>
        <taxon>Plantactinospora</taxon>
    </lineage>
</organism>
<dbReference type="InterPro" id="IPR050109">
    <property type="entry name" value="HTH-type_TetR-like_transc_reg"/>
</dbReference>
<dbReference type="GO" id="GO:0003677">
    <property type="term" value="F:DNA binding"/>
    <property type="evidence" value="ECO:0007669"/>
    <property type="project" value="UniProtKB-UniRule"/>
</dbReference>
<dbReference type="InterPro" id="IPR041467">
    <property type="entry name" value="Sco4008_C"/>
</dbReference>
<dbReference type="InterPro" id="IPR036271">
    <property type="entry name" value="Tet_transcr_reg_TetR-rel_C_sf"/>
</dbReference>
<dbReference type="PROSITE" id="PS50977">
    <property type="entry name" value="HTH_TETR_2"/>
    <property type="match status" value="1"/>
</dbReference>
<comment type="caution">
    <text evidence="4">The sequence shown here is derived from an EMBL/GenBank/DDBJ whole genome shotgun (WGS) entry which is preliminary data.</text>
</comment>
<feature type="DNA-binding region" description="H-T-H motif" evidence="2">
    <location>
        <begin position="29"/>
        <end position="48"/>
    </location>
</feature>